<keyword evidence="2" id="KW-0802">TPR repeat</keyword>
<feature type="repeat" description="ANK" evidence="1">
    <location>
        <begin position="111"/>
        <end position="144"/>
    </location>
</feature>
<evidence type="ECO:0000256" key="3">
    <source>
        <dbReference type="SAM" id="MobiDB-lite"/>
    </source>
</evidence>
<dbReference type="PROSITE" id="PS50088">
    <property type="entry name" value="ANK_REPEAT"/>
    <property type="match status" value="5"/>
</dbReference>
<dbReference type="InterPro" id="IPR051616">
    <property type="entry name" value="Cul2-RING_E3_ligase_SR"/>
</dbReference>
<dbReference type="Proteomes" id="UP000007305">
    <property type="component" value="Chromosome 7"/>
</dbReference>
<dbReference type="InterPro" id="IPR036770">
    <property type="entry name" value="Ankyrin_rpt-contain_sf"/>
</dbReference>
<keyword evidence="5" id="KW-1185">Reference proteome</keyword>
<evidence type="ECO:0000313" key="4">
    <source>
        <dbReference type="EnsemblPlants" id="Zm00001eb308940_P001"/>
    </source>
</evidence>
<dbReference type="Pfam" id="PF00023">
    <property type="entry name" value="Ank"/>
    <property type="match status" value="1"/>
</dbReference>
<dbReference type="Pfam" id="PF13637">
    <property type="entry name" value="Ank_4"/>
    <property type="match status" value="1"/>
</dbReference>
<dbReference type="PANTHER" id="PTHR46224">
    <property type="entry name" value="ANKYRIN REPEAT FAMILY PROTEIN"/>
    <property type="match status" value="1"/>
</dbReference>
<dbReference type="EnsemblPlants" id="Zm00001eb308940_T001">
    <property type="protein sequence ID" value="Zm00001eb308940_P001"/>
    <property type="gene ID" value="Zm00001eb308940"/>
</dbReference>
<feature type="repeat" description="ANK" evidence="1">
    <location>
        <begin position="145"/>
        <end position="173"/>
    </location>
</feature>
<sequence>MESTSGEHSETGDEPCPLQFRYTYNSPRDEKVDRLLRAVSDGYIPKIKRTARRLMEQTGMTVDEVMRRIQVEDALEQGYGPVHMAASYGNLKVCKFLLKELKLDVNATARDGATPLAFAMYGNASLAIVMLLLDYGANPNKEDKNGIYPLHIAAQRGYYEIAELLLSRGAYVDPQWESRSPLYIAANYGNARIVELLLHHGAQPNIAMKAAISERSFIGLKSLIEAGAPVNIGLPETPLIAAATAGLTDFVKCLVQAGADANIPDDHPVLHENNEPDYEAEVLHEDNEPDYEAEVLHEDNEPDYEAEVEAEVLHDDNEPDYEAEGDATFCKRDYSHALDLYTMAMEIDPDNSTLYAKRSLCFLYTGYEGKALEDATTYRDMQPALALVKVGSDTNSIISVMFHGYLFALLSLGVLHDMRSTLAWLELGFLSKPTDEAFGEGQSVKKGPDIVSFHMVLLRPPGPQSRPIPAVPTSSRPGKKLRHDGVERNHTKTASTTQRRRWLGHRGGGDTSFVYTRSGGDIYTGSPASTRGTPLADRRHPVGVHSHPPLLSIVCIFLVSAASADRRYPLLRRGSAHHRNELVPYAGDMRSLHSSSSTTMSSYYSRSMLLESGQTQLPPETQ</sequence>
<evidence type="ECO:0007829" key="6">
    <source>
        <dbReference type="PeptideAtlas" id="A0A804QB41"/>
    </source>
</evidence>
<evidence type="ECO:0000256" key="2">
    <source>
        <dbReference type="PROSITE-ProRule" id="PRU00339"/>
    </source>
</evidence>
<reference evidence="4" key="3">
    <citation type="submission" date="2021-05" db="UniProtKB">
        <authorList>
            <consortium name="EnsemblPlants"/>
        </authorList>
    </citation>
    <scope>IDENTIFICATION</scope>
    <source>
        <strain evidence="4">cv. B73</strain>
    </source>
</reference>
<dbReference type="Gene3D" id="1.25.40.10">
    <property type="entry name" value="Tetratricopeptide repeat domain"/>
    <property type="match status" value="1"/>
</dbReference>
<feature type="repeat" description="ANK" evidence="1">
    <location>
        <begin position="234"/>
        <end position="266"/>
    </location>
</feature>
<dbReference type="PANTHER" id="PTHR46224:SF62">
    <property type="entry name" value="ANKYRIN REPEAT FAMILY PROTEIN"/>
    <property type="match status" value="1"/>
</dbReference>
<dbReference type="InParanoid" id="A0A804QB41"/>
<feature type="repeat" description="TPR" evidence="2">
    <location>
        <begin position="318"/>
        <end position="351"/>
    </location>
</feature>
<dbReference type="PROSITE" id="PS50005">
    <property type="entry name" value="TPR"/>
    <property type="match status" value="1"/>
</dbReference>
<dbReference type="Gene3D" id="1.25.40.20">
    <property type="entry name" value="Ankyrin repeat-containing domain"/>
    <property type="match status" value="3"/>
</dbReference>
<dbReference type="Gramene" id="Zm00001eb308940_T001">
    <property type="protein sequence ID" value="Zm00001eb308940_P001"/>
    <property type="gene ID" value="Zm00001eb308940"/>
</dbReference>
<organism evidence="4 5">
    <name type="scientific">Zea mays</name>
    <name type="common">Maize</name>
    <dbReference type="NCBI Taxonomy" id="4577"/>
    <lineage>
        <taxon>Eukaryota</taxon>
        <taxon>Viridiplantae</taxon>
        <taxon>Streptophyta</taxon>
        <taxon>Embryophyta</taxon>
        <taxon>Tracheophyta</taxon>
        <taxon>Spermatophyta</taxon>
        <taxon>Magnoliopsida</taxon>
        <taxon>Liliopsida</taxon>
        <taxon>Poales</taxon>
        <taxon>Poaceae</taxon>
        <taxon>PACMAD clade</taxon>
        <taxon>Panicoideae</taxon>
        <taxon>Andropogonodae</taxon>
        <taxon>Andropogoneae</taxon>
        <taxon>Tripsacinae</taxon>
        <taxon>Zea</taxon>
    </lineage>
</organism>
<accession>A0A804QB41</accession>
<feature type="repeat" description="ANK" evidence="1">
    <location>
        <begin position="77"/>
        <end position="99"/>
    </location>
</feature>
<dbReference type="InterPro" id="IPR011990">
    <property type="entry name" value="TPR-like_helical_dom_sf"/>
</dbReference>
<dbReference type="PROSITE" id="PS50297">
    <property type="entry name" value="ANK_REP_REGION"/>
    <property type="match status" value="5"/>
</dbReference>
<keyword evidence="6" id="KW-1267">Proteomics identification</keyword>
<reference evidence="5" key="1">
    <citation type="submission" date="2015-12" db="EMBL/GenBank/DDBJ databases">
        <title>Update maize B73 reference genome by single molecule sequencing technologies.</title>
        <authorList>
            <consortium name="Maize Genome Sequencing Project"/>
            <person name="Ware D."/>
        </authorList>
    </citation>
    <scope>NUCLEOTIDE SEQUENCE [LARGE SCALE GENOMIC DNA]</scope>
    <source>
        <strain evidence="5">cv. B73</strain>
    </source>
</reference>
<name>A0A804QB41_MAIZE</name>
<dbReference type="InterPro" id="IPR019734">
    <property type="entry name" value="TPR_rpt"/>
</dbReference>
<evidence type="ECO:0008006" key="7">
    <source>
        <dbReference type="Google" id="ProtNLM"/>
    </source>
</evidence>
<dbReference type="SUPFAM" id="SSF48452">
    <property type="entry name" value="TPR-like"/>
    <property type="match status" value="1"/>
</dbReference>
<evidence type="ECO:0000313" key="5">
    <source>
        <dbReference type="Proteomes" id="UP000007305"/>
    </source>
</evidence>
<dbReference type="SMART" id="SM00248">
    <property type="entry name" value="ANK"/>
    <property type="match status" value="5"/>
</dbReference>
<dbReference type="AlphaFoldDB" id="A0A804QB41"/>
<dbReference type="PRINTS" id="PR01415">
    <property type="entry name" value="ANKYRIN"/>
</dbReference>
<keyword evidence="1" id="KW-0040">ANK repeat</keyword>
<evidence type="ECO:0000256" key="1">
    <source>
        <dbReference type="PROSITE-ProRule" id="PRU00023"/>
    </source>
</evidence>
<reference evidence="4" key="2">
    <citation type="submission" date="2019-07" db="EMBL/GenBank/DDBJ databases">
        <authorList>
            <person name="Seetharam A."/>
            <person name="Woodhouse M."/>
            <person name="Cannon E."/>
        </authorList>
    </citation>
    <scope>NUCLEOTIDE SEQUENCE [LARGE SCALE GENOMIC DNA]</scope>
    <source>
        <strain evidence="4">cv. B73</strain>
    </source>
</reference>
<dbReference type="Pfam" id="PF12796">
    <property type="entry name" value="Ank_2"/>
    <property type="match status" value="1"/>
</dbReference>
<dbReference type="InterPro" id="IPR002110">
    <property type="entry name" value="Ankyrin_rpt"/>
</dbReference>
<feature type="repeat" description="ANK" evidence="1">
    <location>
        <begin position="177"/>
        <end position="209"/>
    </location>
</feature>
<dbReference type="SUPFAM" id="SSF48403">
    <property type="entry name" value="Ankyrin repeat"/>
    <property type="match status" value="1"/>
</dbReference>
<proteinExistence type="evidence at protein level"/>
<protein>
    <recommendedName>
        <fullName evidence="7">Ankyrin repeat family protein</fullName>
    </recommendedName>
</protein>
<feature type="region of interest" description="Disordered" evidence="3">
    <location>
        <begin position="462"/>
        <end position="498"/>
    </location>
</feature>